<reference evidence="11 12" key="1">
    <citation type="submission" date="2019-07" db="EMBL/GenBank/DDBJ databases">
        <title>Lysobacter weifangensis sp. nov., isolated from bensulfuron-methyl contaminated farmland soil.</title>
        <authorList>
            <person name="Zhao H."/>
        </authorList>
    </citation>
    <scope>NUCLEOTIDE SEQUENCE [LARGE SCALE GENOMIC DNA]</scope>
    <source>
        <strain evidence="11 12">CC-Bw-6</strain>
    </source>
</reference>
<sequence>MSLSLPSTSKPSSRASAATPPMKVPAMPRMWMRLAGWSLMRGLSPIHAAFTFAPRAWNNVARPAEGRWGNARPDCPADARACRTSNPLPGSFRNMHRLVFAPLALAVAMIAASTPALAADNVSPALRAAMQRDLGLTSTQLSQYLKIERLSEQSKGLEKQQGSHFAGSWIERQGNGDFRFVVATTSAGAQKAPAGVEIRNARHTLADLDSSKGQLDLQLTQGTRVPRGVYGWYVDVQSNSVVVSVGKGGQQAGVDFVARSGADARTVRFVVEAEQPSLRATAKGGLGYLRDPGDGYLYACSIGFNVAKGSTPGYVSAGHCGDAGEPTYLEGPAGTGPQWTLGPKIGTFQASNFPNPGQTGNDWSWIAISSGNTQSATVYGWGKGDVTVKGSTAAAVGAAICRSGRTTGWQCGTIQAKGQTVNYSSGETILNLTRTTACSEGGDSGGSFITSVGQAQGVLSGGSGSCKGRHRNSRSYFQPLLPILSAYGLTLKTG</sequence>
<evidence type="ECO:0000256" key="7">
    <source>
        <dbReference type="ARBA" id="ARBA00023157"/>
    </source>
</evidence>
<comment type="similarity">
    <text evidence="1">Belongs to the peptidase S1 family.</text>
</comment>
<dbReference type="InterPro" id="IPR001254">
    <property type="entry name" value="Trypsin_dom"/>
</dbReference>
<keyword evidence="2" id="KW-0645">Protease</keyword>
<evidence type="ECO:0000256" key="3">
    <source>
        <dbReference type="ARBA" id="ARBA00022729"/>
    </source>
</evidence>
<feature type="domain" description="Peptidase S1A alpha-lytic prodomain" evidence="10">
    <location>
        <begin position="203"/>
        <end position="264"/>
    </location>
</feature>
<evidence type="ECO:0000256" key="8">
    <source>
        <dbReference type="SAM" id="MobiDB-lite"/>
    </source>
</evidence>
<protein>
    <submittedName>
        <fullName evidence="11">S1 family peptidase</fullName>
    </submittedName>
</protein>
<dbReference type="Pfam" id="PF00089">
    <property type="entry name" value="Trypsin"/>
    <property type="match status" value="1"/>
</dbReference>
<dbReference type="SUPFAM" id="SSF50494">
    <property type="entry name" value="Trypsin-like serine proteases"/>
    <property type="match status" value="1"/>
</dbReference>
<keyword evidence="5" id="KW-0720">Serine protease</keyword>
<dbReference type="InterPro" id="IPR043504">
    <property type="entry name" value="Peptidase_S1_PA_chymotrypsin"/>
</dbReference>
<keyword evidence="12" id="KW-1185">Reference proteome</keyword>
<dbReference type="SUPFAM" id="SSF54806">
    <property type="entry name" value="Alpha-lytic protease prodomain"/>
    <property type="match status" value="2"/>
</dbReference>
<dbReference type="PRINTS" id="PR00861">
    <property type="entry name" value="ALYTICPTASE"/>
</dbReference>
<evidence type="ECO:0000256" key="6">
    <source>
        <dbReference type="ARBA" id="ARBA00023145"/>
    </source>
</evidence>
<dbReference type="Pfam" id="PF02983">
    <property type="entry name" value="Pro_Al_protease"/>
    <property type="match status" value="1"/>
</dbReference>
<keyword evidence="3" id="KW-0732">Signal</keyword>
<dbReference type="InterPro" id="IPR037295">
    <property type="entry name" value="Alpha-lytic_protease_prodomain"/>
</dbReference>
<evidence type="ECO:0000259" key="9">
    <source>
        <dbReference type="Pfam" id="PF00089"/>
    </source>
</evidence>
<keyword evidence="4" id="KW-0378">Hydrolase</keyword>
<keyword evidence="6" id="KW-0865">Zymogen</keyword>
<dbReference type="GO" id="GO:0006508">
    <property type="term" value="P:proteolysis"/>
    <property type="evidence" value="ECO:0007669"/>
    <property type="project" value="UniProtKB-KW"/>
</dbReference>
<evidence type="ECO:0000259" key="10">
    <source>
        <dbReference type="Pfam" id="PF02983"/>
    </source>
</evidence>
<feature type="region of interest" description="Disordered" evidence="8">
    <location>
        <begin position="1"/>
        <end position="21"/>
    </location>
</feature>
<dbReference type="InterPro" id="IPR009003">
    <property type="entry name" value="Peptidase_S1_PA"/>
</dbReference>
<keyword evidence="7" id="KW-1015">Disulfide bond</keyword>
<proteinExistence type="inferred from homology"/>
<dbReference type="CDD" id="cd21112">
    <property type="entry name" value="alphaLP-like"/>
    <property type="match status" value="1"/>
</dbReference>
<evidence type="ECO:0000256" key="4">
    <source>
        <dbReference type="ARBA" id="ARBA00022801"/>
    </source>
</evidence>
<evidence type="ECO:0000256" key="5">
    <source>
        <dbReference type="ARBA" id="ARBA00022825"/>
    </source>
</evidence>
<organism evidence="11 12">
    <name type="scientific">Pseudoluteimonas lycopersici</name>
    <dbReference type="NCBI Taxonomy" id="1324796"/>
    <lineage>
        <taxon>Bacteria</taxon>
        <taxon>Pseudomonadati</taxon>
        <taxon>Pseudomonadota</taxon>
        <taxon>Gammaproteobacteria</taxon>
        <taxon>Lysobacterales</taxon>
        <taxon>Lysobacteraceae</taxon>
        <taxon>Pseudoluteimonas</taxon>
    </lineage>
</organism>
<dbReference type="InterPro" id="IPR004236">
    <property type="entry name" value="Pept_S1_alpha_lytic"/>
</dbReference>
<gene>
    <name evidence="11" type="ORF">FNZ56_07305</name>
</gene>
<dbReference type="EMBL" id="CP041742">
    <property type="protein sequence ID" value="QDQ73692.1"/>
    <property type="molecule type" value="Genomic_DNA"/>
</dbReference>
<dbReference type="GO" id="GO:0005576">
    <property type="term" value="C:extracellular region"/>
    <property type="evidence" value="ECO:0007669"/>
    <property type="project" value="InterPro"/>
</dbReference>
<dbReference type="InterPro" id="IPR001316">
    <property type="entry name" value="Pept_S1A_streptogrisin"/>
</dbReference>
<evidence type="ECO:0000313" key="11">
    <source>
        <dbReference type="EMBL" id="QDQ73692.1"/>
    </source>
</evidence>
<dbReference type="Gene3D" id="2.40.10.10">
    <property type="entry name" value="Trypsin-like serine proteases"/>
    <property type="match status" value="2"/>
</dbReference>
<evidence type="ECO:0000256" key="1">
    <source>
        <dbReference type="ARBA" id="ARBA00007664"/>
    </source>
</evidence>
<dbReference type="AlphaFoldDB" id="A0A516V592"/>
<dbReference type="Proteomes" id="UP000315891">
    <property type="component" value="Chromosome"/>
</dbReference>
<evidence type="ECO:0000313" key="12">
    <source>
        <dbReference type="Proteomes" id="UP000315891"/>
    </source>
</evidence>
<dbReference type="Gene3D" id="3.30.300.50">
    <property type="match status" value="2"/>
</dbReference>
<dbReference type="GO" id="GO:0004252">
    <property type="term" value="F:serine-type endopeptidase activity"/>
    <property type="evidence" value="ECO:0007669"/>
    <property type="project" value="InterPro"/>
</dbReference>
<accession>A0A516V592</accession>
<name>A0A516V592_9GAMM</name>
<feature type="domain" description="Peptidase S1" evidence="9">
    <location>
        <begin position="315"/>
        <end position="470"/>
    </location>
</feature>
<dbReference type="OrthoDB" id="8781117at2"/>
<dbReference type="InterPro" id="IPR035070">
    <property type="entry name" value="Streptogrisin_prodomain"/>
</dbReference>
<evidence type="ECO:0000256" key="2">
    <source>
        <dbReference type="ARBA" id="ARBA00022670"/>
    </source>
</evidence>